<feature type="chain" id="PRO_5002244382" description="Lipoprotein" evidence="1">
    <location>
        <begin position="21"/>
        <end position="196"/>
    </location>
</feature>
<feature type="signal peptide" evidence="1">
    <location>
        <begin position="1"/>
        <end position="20"/>
    </location>
</feature>
<dbReference type="PATRIC" id="fig|935700.4.peg.539"/>
<dbReference type="AlphaFoldDB" id="A0A0D1CS40"/>
<dbReference type="Proteomes" id="UP000032232">
    <property type="component" value="Unassembled WGS sequence"/>
</dbReference>
<keyword evidence="1" id="KW-0732">Signal</keyword>
<evidence type="ECO:0000313" key="2">
    <source>
        <dbReference type="EMBL" id="KIT17617.1"/>
    </source>
</evidence>
<sequence>MMRAILTGLSALILSGCVQSTSTNGFDAATSQVALQRMRFAAEAVCLNNRTRASQDRAARRLAFPVRERQDGAITYVNPGTLTFLRLGPSPVQALNTADGRRTFGGGHGCSVGSPAVGLAAANRVVGELLAPRLLEGDPRVASPLGAGSNAADGAGVFFDDLAVTVPIAQTTITDSEGRGQRFTHPVILILHERAR</sequence>
<dbReference type="PROSITE" id="PS51257">
    <property type="entry name" value="PROKAR_LIPOPROTEIN"/>
    <property type="match status" value="1"/>
</dbReference>
<evidence type="ECO:0000313" key="3">
    <source>
        <dbReference type="Proteomes" id="UP000032232"/>
    </source>
</evidence>
<comment type="caution">
    <text evidence="2">The sequence shown here is derived from an EMBL/GenBank/DDBJ whole genome shotgun (WGS) entry which is preliminary data.</text>
</comment>
<protein>
    <recommendedName>
        <fullName evidence="4">Lipoprotein</fullName>
    </recommendedName>
</protein>
<keyword evidence="3" id="KW-1185">Reference proteome</keyword>
<reference evidence="2 3" key="1">
    <citation type="submission" date="2015-02" db="EMBL/GenBank/DDBJ databases">
        <title>Genome Sequence of Jannaschia aquimarina DSM28248, a member of the Roseobacter clade.</title>
        <authorList>
            <person name="Voget S."/>
            <person name="Daniel R."/>
        </authorList>
    </citation>
    <scope>NUCLEOTIDE SEQUENCE [LARGE SCALE GENOMIC DNA]</scope>
    <source>
        <strain evidence="2 3">GSW-M26</strain>
    </source>
</reference>
<proteinExistence type="predicted"/>
<gene>
    <name evidence="2" type="ORF">jaqu_05080</name>
</gene>
<evidence type="ECO:0008006" key="4">
    <source>
        <dbReference type="Google" id="ProtNLM"/>
    </source>
</evidence>
<name>A0A0D1CS40_9RHOB</name>
<dbReference type="OrthoDB" id="7657436at2"/>
<evidence type="ECO:0000256" key="1">
    <source>
        <dbReference type="SAM" id="SignalP"/>
    </source>
</evidence>
<organism evidence="2 3">
    <name type="scientific">Jannaschia aquimarina</name>
    <dbReference type="NCBI Taxonomy" id="935700"/>
    <lineage>
        <taxon>Bacteria</taxon>
        <taxon>Pseudomonadati</taxon>
        <taxon>Pseudomonadota</taxon>
        <taxon>Alphaproteobacteria</taxon>
        <taxon>Rhodobacterales</taxon>
        <taxon>Roseobacteraceae</taxon>
        <taxon>Jannaschia</taxon>
    </lineage>
</organism>
<dbReference type="EMBL" id="JYFE01000016">
    <property type="protein sequence ID" value="KIT17617.1"/>
    <property type="molecule type" value="Genomic_DNA"/>
</dbReference>
<dbReference type="RefSeq" id="WP_043917374.1">
    <property type="nucleotide sequence ID" value="NZ_FZPF01000002.1"/>
</dbReference>
<dbReference type="STRING" id="935700.jaqu_05080"/>
<accession>A0A0D1CS40</accession>